<keyword evidence="1 5" id="KW-0732">Signal</keyword>
<accession>A0A2N4TNY4</accession>
<gene>
    <name evidence="7" type="ORF">C0Q88_17685</name>
</gene>
<evidence type="ECO:0000256" key="4">
    <source>
        <dbReference type="ARBA" id="ARBA00023288"/>
    </source>
</evidence>
<keyword evidence="3" id="KW-0564">Palmitate</keyword>
<dbReference type="RefSeq" id="WP_102066666.1">
    <property type="nucleotide sequence ID" value="NZ_PKQE01000004.1"/>
</dbReference>
<sequence length="155" mass="16394">MRRFATAVMFGLALGAGVFSGVATAQQSPVPGMSSDDLNTALDFAKAGLNKAIDQARAYSALPIKDPHDVRYTCEGGKTLLVKYMTVGDTPLAAMTLNGKTLVFANVMAASGARYASGQYVWWTKGATGFLADETQPGSRNQLYRDCSEATSGRP</sequence>
<dbReference type="EMBL" id="PKQE01000004">
    <property type="protein sequence ID" value="PLC41420.1"/>
    <property type="molecule type" value="Genomic_DNA"/>
</dbReference>
<dbReference type="OrthoDB" id="8550040at2"/>
<dbReference type="SUPFAM" id="SSF141488">
    <property type="entry name" value="YdhA-like"/>
    <property type="match status" value="1"/>
</dbReference>
<proteinExistence type="predicted"/>
<evidence type="ECO:0000256" key="1">
    <source>
        <dbReference type="ARBA" id="ARBA00022729"/>
    </source>
</evidence>
<dbReference type="Pfam" id="PF09864">
    <property type="entry name" value="MliC"/>
    <property type="match status" value="1"/>
</dbReference>
<evidence type="ECO:0000256" key="5">
    <source>
        <dbReference type="SAM" id="SignalP"/>
    </source>
</evidence>
<evidence type="ECO:0000256" key="3">
    <source>
        <dbReference type="ARBA" id="ARBA00023139"/>
    </source>
</evidence>
<dbReference type="Gene3D" id="2.40.128.200">
    <property type="match status" value="1"/>
</dbReference>
<evidence type="ECO:0000256" key="2">
    <source>
        <dbReference type="ARBA" id="ARBA00023136"/>
    </source>
</evidence>
<evidence type="ECO:0000259" key="6">
    <source>
        <dbReference type="Pfam" id="PF09864"/>
    </source>
</evidence>
<dbReference type="InterPro" id="IPR018660">
    <property type="entry name" value="MliC"/>
</dbReference>
<name>A0A2N4TNY4_RALPI</name>
<organism evidence="7 8">
    <name type="scientific">Ralstonia pickettii</name>
    <name type="common">Burkholderia pickettii</name>
    <dbReference type="NCBI Taxonomy" id="329"/>
    <lineage>
        <taxon>Bacteria</taxon>
        <taxon>Pseudomonadati</taxon>
        <taxon>Pseudomonadota</taxon>
        <taxon>Betaproteobacteria</taxon>
        <taxon>Burkholderiales</taxon>
        <taxon>Burkholderiaceae</taxon>
        <taxon>Ralstonia</taxon>
    </lineage>
</organism>
<comment type="caution">
    <text evidence="7">The sequence shown here is derived from an EMBL/GenBank/DDBJ whole genome shotgun (WGS) entry which is preliminary data.</text>
</comment>
<protein>
    <recommendedName>
        <fullName evidence="6">C-type lysozyme inhibitor domain-containing protein</fullName>
    </recommendedName>
</protein>
<evidence type="ECO:0000313" key="7">
    <source>
        <dbReference type="EMBL" id="PLC41420.1"/>
    </source>
</evidence>
<reference evidence="7 8" key="1">
    <citation type="submission" date="2017-12" db="EMBL/GenBank/DDBJ databases">
        <title>Draft genome sequence of Ralstonia pickettii 52.</title>
        <authorList>
            <person name="Zheng B."/>
        </authorList>
    </citation>
    <scope>NUCLEOTIDE SEQUENCE [LARGE SCALE GENOMIC DNA]</scope>
    <source>
        <strain evidence="7 8">52</strain>
    </source>
</reference>
<dbReference type="InterPro" id="IPR036328">
    <property type="entry name" value="MliC_sf"/>
</dbReference>
<keyword evidence="4" id="KW-0449">Lipoprotein</keyword>
<feature type="signal peptide" evidence="5">
    <location>
        <begin position="1"/>
        <end position="25"/>
    </location>
</feature>
<feature type="chain" id="PRO_5014911101" description="C-type lysozyme inhibitor domain-containing protein" evidence="5">
    <location>
        <begin position="26"/>
        <end position="155"/>
    </location>
</feature>
<feature type="domain" description="C-type lysozyme inhibitor" evidence="6">
    <location>
        <begin position="72"/>
        <end position="135"/>
    </location>
</feature>
<dbReference type="Proteomes" id="UP000234456">
    <property type="component" value="Unassembled WGS sequence"/>
</dbReference>
<keyword evidence="2" id="KW-0472">Membrane</keyword>
<evidence type="ECO:0000313" key="8">
    <source>
        <dbReference type="Proteomes" id="UP000234456"/>
    </source>
</evidence>
<dbReference type="AlphaFoldDB" id="A0A2N4TNY4"/>